<organism evidence="3 4">
    <name type="scientific">Allosphingosinicella deserti</name>
    <dbReference type="NCBI Taxonomy" id="2116704"/>
    <lineage>
        <taxon>Bacteria</taxon>
        <taxon>Pseudomonadati</taxon>
        <taxon>Pseudomonadota</taxon>
        <taxon>Alphaproteobacteria</taxon>
        <taxon>Sphingomonadales</taxon>
        <taxon>Sphingomonadaceae</taxon>
        <taxon>Allosphingosinicella</taxon>
    </lineage>
</organism>
<protein>
    <submittedName>
        <fullName evidence="3">UDP-N-acetylglucosamine 2-epimerase (Non-hydrolyzing)</fullName>
    </submittedName>
</protein>
<comment type="similarity">
    <text evidence="1">Belongs to the UDP-N-acetylglucosamine 2-epimerase family.</text>
</comment>
<evidence type="ECO:0000313" key="4">
    <source>
        <dbReference type="Proteomes" id="UP000241167"/>
    </source>
</evidence>
<keyword evidence="4" id="KW-1185">Reference proteome</keyword>
<keyword evidence="1" id="KW-0413">Isomerase</keyword>
<dbReference type="Gene3D" id="3.40.50.2000">
    <property type="entry name" value="Glycogen Phosphorylase B"/>
    <property type="match status" value="2"/>
</dbReference>
<dbReference type="AlphaFoldDB" id="A0A2P7QNI5"/>
<name>A0A2P7QNI5_9SPHN</name>
<accession>A0A2P7QNI5</accession>
<dbReference type="InterPro" id="IPR003331">
    <property type="entry name" value="UDP_GlcNAc_Epimerase_2_dom"/>
</dbReference>
<sequence>MAQRIHLVAAARPNFMKVAPLWHALAAAPDFDPVLVHTGQHYDVNMSDAFFTDLRLPEPHHHLGVGSGSHAEQTGGVMIAYEKVALADRPDWLVVVGDVNSTAACTLVAAKACFPVIHLEAGLRSGDRAMPEEVNRLMTDVLADVLWTPSPDADDNLRREGIAEARVTRVGNIMLDSFELVRPAIEAADVPAELGLTRGGYGIVTLHRPSNVDDPAQLIRLVDALIAVQRDLPLVFPVHPRTSAKLHQNGLESRMLRAGLTLIGPQSYVRFMSLVGGAAAAITDSGGLQEETTYLGIPCLTLRENTERPITITEGTNRLVTPETLGIELHRAVSTPRAVRAKPDLWDGRTAERCLADLRRRSGPARLPRALQDPDARAAELSRTYCGDERRVVTGGTSYRRSS</sequence>
<dbReference type="Pfam" id="PF02350">
    <property type="entry name" value="Epimerase_2"/>
    <property type="match status" value="1"/>
</dbReference>
<proteinExistence type="inferred from homology"/>
<dbReference type="GO" id="GO:0016853">
    <property type="term" value="F:isomerase activity"/>
    <property type="evidence" value="ECO:0007669"/>
    <property type="project" value="UniProtKB-KW"/>
</dbReference>
<dbReference type="RefSeq" id="WP_106513433.1">
    <property type="nucleotide sequence ID" value="NZ_PXYI01000004.1"/>
</dbReference>
<dbReference type="SUPFAM" id="SSF53756">
    <property type="entry name" value="UDP-Glycosyltransferase/glycogen phosphorylase"/>
    <property type="match status" value="1"/>
</dbReference>
<dbReference type="NCBIfam" id="TIGR00236">
    <property type="entry name" value="wecB"/>
    <property type="match status" value="1"/>
</dbReference>
<comment type="caution">
    <text evidence="3">The sequence shown here is derived from an EMBL/GenBank/DDBJ whole genome shotgun (WGS) entry which is preliminary data.</text>
</comment>
<dbReference type="OrthoDB" id="9803238at2"/>
<dbReference type="CDD" id="cd03786">
    <property type="entry name" value="GTB_UDP-GlcNAc_2-Epimerase"/>
    <property type="match status" value="1"/>
</dbReference>
<dbReference type="Proteomes" id="UP000241167">
    <property type="component" value="Unassembled WGS sequence"/>
</dbReference>
<reference evidence="3 4" key="1">
    <citation type="submission" date="2018-03" db="EMBL/GenBank/DDBJ databases">
        <title>The draft genome of Sphingosinicella sp. GL-C-18.</title>
        <authorList>
            <person name="Liu L."/>
            <person name="Li L."/>
            <person name="Liang L."/>
            <person name="Zhang X."/>
            <person name="Wang T."/>
        </authorList>
    </citation>
    <scope>NUCLEOTIDE SEQUENCE [LARGE SCALE GENOMIC DNA]</scope>
    <source>
        <strain evidence="3 4">GL-C-18</strain>
    </source>
</reference>
<feature type="domain" description="UDP-N-acetylglucosamine 2-epimerase" evidence="2">
    <location>
        <begin position="24"/>
        <end position="356"/>
    </location>
</feature>
<dbReference type="EMBL" id="PXYI01000004">
    <property type="protein sequence ID" value="PSJ39532.1"/>
    <property type="molecule type" value="Genomic_DNA"/>
</dbReference>
<evidence type="ECO:0000259" key="2">
    <source>
        <dbReference type="Pfam" id="PF02350"/>
    </source>
</evidence>
<dbReference type="PANTHER" id="PTHR43174:SF1">
    <property type="entry name" value="UDP-N-ACETYLGLUCOSAMINE 2-EPIMERASE"/>
    <property type="match status" value="1"/>
</dbReference>
<dbReference type="PANTHER" id="PTHR43174">
    <property type="entry name" value="UDP-N-ACETYLGLUCOSAMINE 2-EPIMERASE"/>
    <property type="match status" value="1"/>
</dbReference>
<evidence type="ECO:0000256" key="1">
    <source>
        <dbReference type="RuleBase" id="RU003513"/>
    </source>
</evidence>
<dbReference type="InterPro" id="IPR029767">
    <property type="entry name" value="WecB-like"/>
</dbReference>
<evidence type="ECO:0000313" key="3">
    <source>
        <dbReference type="EMBL" id="PSJ39532.1"/>
    </source>
</evidence>
<gene>
    <name evidence="3" type="ORF">C7I55_13070</name>
</gene>